<keyword evidence="1" id="KW-0732">Signal</keyword>
<sequence length="272" mass="31417">MFSKRFALIVGVLMTYVTSSACMANNTVLWSLDESQQMNEFMDCLELSGYQYKYSLTEPYNMYFCQMNGDGPDQVTQSNMTWVSYCMSHVGARFGITFVTCDEDELKIATYVPRDELITWANDIGYPVRAEYQTGIANNYTGAYNIIKRTGYYHVFVDNDRRCVNTDMHVAETDQCAPHASRWSSVEVLATSTFYSLDAWIYPHHECSSNSRYLHVPRGLTSPCQNRTTYSWWGRYKYADHVNLIKWFASRARFRLIFLSGTNLYLGTTSII</sequence>
<dbReference type="AlphaFoldDB" id="A0A1E3PXB4"/>
<dbReference type="PROSITE" id="PS51257">
    <property type="entry name" value="PROKAR_LIPOPROTEIN"/>
    <property type="match status" value="1"/>
</dbReference>
<name>A0A1E3PXB4_LIPST</name>
<evidence type="ECO:0000313" key="3">
    <source>
        <dbReference type="Proteomes" id="UP000094385"/>
    </source>
</evidence>
<organism evidence="2 3">
    <name type="scientific">Lipomyces starkeyi NRRL Y-11557</name>
    <dbReference type="NCBI Taxonomy" id="675824"/>
    <lineage>
        <taxon>Eukaryota</taxon>
        <taxon>Fungi</taxon>
        <taxon>Dikarya</taxon>
        <taxon>Ascomycota</taxon>
        <taxon>Saccharomycotina</taxon>
        <taxon>Lipomycetes</taxon>
        <taxon>Lipomycetales</taxon>
        <taxon>Lipomycetaceae</taxon>
        <taxon>Lipomyces</taxon>
    </lineage>
</organism>
<proteinExistence type="predicted"/>
<evidence type="ECO:0000256" key="1">
    <source>
        <dbReference type="SAM" id="SignalP"/>
    </source>
</evidence>
<protein>
    <submittedName>
        <fullName evidence="2">Uncharacterized protein</fullName>
    </submittedName>
</protein>
<feature type="signal peptide" evidence="1">
    <location>
        <begin position="1"/>
        <end position="22"/>
    </location>
</feature>
<feature type="chain" id="PRO_5009133995" evidence="1">
    <location>
        <begin position="23"/>
        <end position="272"/>
    </location>
</feature>
<dbReference type="OrthoDB" id="4398414at2759"/>
<gene>
    <name evidence="2" type="ORF">LIPSTDRAFT_75045</name>
</gene>
<dbReference type="EMBL" id="KV454301">
    <property type="protein sequence ID" value="ODQ70046.1"/>
    <property type="molecule type" value="Genomic_DNA"/>
</dbReference>
<dbReference type="Proteomes" id="UP000094385">
    <property type="component" value="Unassembled WGS sequence"/>
</dbReference>
<keyword evidence="3" id="KW-1185">Reference proteome</keyword>
<accession>A0A1E3PXB4</accession>
<evidence type="ECO:0000313" key="2">
    <source>
        <dbReference type="EMBL" id="ODQ70046.1"/>
    </source>
</evidence>
<reference evidence="2 3" key="1">
    <citation type="journal article" date="2016" name="Proc. Natl. Acad. Sci. U.S.A.">
        <title>Comparative genomics of biotechnologically important yeasts.</title>
        <authorList>
            <person name="Riley R."/>
            <person name="Haridas S."/>
            <person name="Wolfe K.H."/>
            <person name="Lopes M.R."/>
            <person name="Hittinger C.T."/>
            <person name="Goeker M."/>
            <person name="Salamov A.A."/>
            <person name="Wisecaver J.H."/>
            <person name="Long T.M."/>
            <person name="Calvey C.H."/>
            <person name="Aerts A.L."/>
            <person name="Barry K.W."/>
            <person name="Choi C."/>
            <person name="Clum A."/>
            <person name="Coughlan A.Y."/>
            <person name="Deshpande S."/>
            <person name="Douglass A.P."/>
            <person name="Hanson S.J."/>
            <person name="Klenk H.-P."/>
            <person name="LaButti K.M."/>
            <person name="Lapidus A."/>
            <person name="Lindquist E.A."/>
            <person name="Lipzen A.M."/>
            <person name="Meier-Kolthoff J.P."/>
            <person name="Ohm R.A."/>
            <person name="Otillar R.P."/>
            <person name="Pangilinan J.L."/>
            <person name="Peng Y."/>
            <person name="Rokas A."/>
            <person name="Rosa C.A."/>
            <person name="Scheuner C."/>
            <person name="Sibirny A.A."/>
            <person name="Slot J.C."/>
            <person name="Stielow J.B."/>
            <person name="Sun H."/>
            <person name="Kurtzman C.P."/>
            <person name="Blackwell M."/>
            <person name="Grigoriev I.V."/>
            <person name="Jeffries T.W."/>
        </authorList>
    </citation>
    <scope>NUCLEOTIDE SEQUENCE [LARGE SCALE GENOMIC DNA]</scope>
    <source>
        <strain evidence="2 3">NRRL Y-11557</strain>
    </source>
</reference>